<dbReference type="AlphaFoldDB" id="A0A4R4E1F5"/>
<organism evidence="2 3">
    <name type="scientific">Paenibacillus albiflavus</name>
    <dbReference type="NCBI Taxonomy" id="2545760"/>
    <lineage>
        <taxon>Bacteria</taxon>
        <taxon>Bacillati</taxon>
        <taxon>Bacillota</taxon>
        <taxon>Bacilli</taxon>
        <taxon>Bacillales</taxon>
        <taxon>Paenibacillaceae</taxon>
        <taxon>Paenibacillus</taxon>
    </lineage>
</organism>
<evidence type="ECO:0008006" key="4">
    <source>
        <dbReference type="Google" id="ProtNLM"/>
    </source>
</evidence>
<name>A0A4R4E1F5_9BACL</name>
<reference evidence="2 3" key="1">
    <citation type="submission" date="2019-03" db="EMBL/GenBank/DDBJ databases">
        <authorList>
            <person name="Kim M.K.M."/>
        </authorList>
    </citation>
    <scope>NUCLEOTIDE SEQUENCE [LARGE SCALE GENOMIC DNA]</scope>
    <source>
        <strain evidence="2 3">18JY21-1</strain>
    </source>
</reference>
<proteinExistence type="predicted"/>
<comment type="caution">
    <text evidence="2">The sequence shown here is derived from an EMBL/GenBank/DDBJ whole genome shotgun (WGS) entry which is preliminary data.</text>
</comment>
<evidence type="ECO:0000313" key="3">
    <source>
        <dbReference type="Proteomes" id="UP000295418"/>
    </source>
</evidence>
<protein>
    <recommendedName>
        <fullName evidence="4">DUF3139 domain-containing protein</fullName>
    </recommendedName>
</protein>
<gene>
    <name evidence="2" type="ORF">E0485_21365</name>
</gene>
<evidence type="ECO:0000256" key="1">
    <source>
        <dbReference type="SAM" id="Phobius"/>
    </source>
</evidence>
<dbReference type="EMBL" id="SKFG01000033">
    <property type="protein sequence ID" value="TCZ73246.1"/>
    <property type="molecule type" value="Genomic_DNA"/>
</dbReference>
<keyword evidence="1" id="KW-1133">Transmembrane helix</keyword>
<keyword evidence="1" id="KW-0472">Membrane</keyword>
<dbReference type="OrthoDB" id="2627647at2"/>
<dbReference type="Proteomes" id="UP000295418">
    <property type="component" value="Unassembled WGS sequence"/>
</dbReference>
<dbReference type="RefSeq" id="WP_132420101.1">
    <property type="nucleotide sequence ID" value="NZ_SKFG01000033.1"/>
</dbReference>
<evidence type="ECO:0000313" key="2">
    <source>
        <dbReference type="EMBL" id="TCZ73246.1"/>
    </source>
</evidence>
<feature type="transmembrane region" description="Helical" evidence="1">
    <location>
        <begin position="7"/>
        <end position="26"/>
    </location>
</feature>
<keyword evidence="3" id="KW-1185">Reference proteome</keyword>
<sequence length="118" mass="13655">MAVKKKIGYSIILLIIVIIILGFFQVQKPILTEHEAIFKAKMYLDTVNQKLNLTYNTNIVQMSLLNNDTLWSKVTGNRTWYIHIDGVAVILEAYTGKFFNMVFPLDGVITREENPDWF</sequence>
<keyword evidence="1" id="KW-0812">Transmembrane</keyword>
<accession>A0A4R4E1F5</accession>